<evidence type="ECO:0000313" key="2">
    <source>
        <dbReference type="Proteomes" id="UP001642483"/>
    </source>
</evidence>
<dbReference type="EMBL" id="CAWYQH010000152">
    <property type="protein sequence ID" value="CAK8696368.1"/>
    <property type="molecule type" value="Genomic_DNA"/>
</dbReference>
<evidence type="ECO:0000313" key="1">
    <source>
        <dbReference type="EMBL" id="CAK8696368.1"/>
    </source>
</evidence>
<reference evidence="1 2" key="1">
    <citation type="submission" date="2024-02" db="EMBL/GenBank/DDBJ databases">
        <authorList>
            <person name="Daric V."/>
            <person name="Darras S."/>
        </authorList>
    </citation>
    <scope>NUCLEOTIDE SEQUENCE [LARGE SCALE GENOMIC DNA]</scope>
</reference>
<dbReference type="Proteomes" id="UP001642483">
    <property type="component" value="Unassembled WGS sequence"/>
</dbReference>
<proteinExistence type="predicted"/>
<accession>A0ABP0GXA3</accession>
<name>A0ABP0GXA3_CLALP</name>
<comment type="caution">
    <text evidence="1">The sequence shown here is derived from an EMBL/GenBank/DDBJ whole genome shotgun (WGS) entry which is preliminary data.</text>
</comment>
<gene>
    <name evidence="1" type="ORF">CVLEPA_LOCUS29525</name>
</gene>
<organism evidence="1 2">
    <name type="scientific">Clavelina lepadiformis</name>
    <name type="common">Light-bulb sea squirt</name>
    <name type="synonym">Ascidia lepadiformis</name>
    <dbReference type="NCBI Taxonomy" id="159417"/>
    <lineage>
        <taxon>Eukaryota</taxon>
        <taxon>Metazoa</taxon>
        <taxon>Chordata</taxon>
        <taxon>Tunicata</taxon>
        <taxon>Ascidiacea</taxon>
        <taxon>Aplousobranchia</taxon>
        <taxon>Clavelinidae</taxon>
        <taxon>Clavelina</taxon>
    </lineage>
</organism>
<protein>
    <submittedName>
        <fullName evidence="1">Uncharacterized protein</fullName>
    </submittedName>
</protein>
<sequence>MTKVLTTPGIPRRSPIQVLTGPEVAYLPRSNEIGSTQPGMVAVTHPSTNRARGCLTSEIERDQVYSTWYGRRQFQNTHYSQAITHPSTNRARGCLTSEIERGQVFSTGTRYSQAVTHSNTNRARGCLNSEIERDQAVTHPSTNRARDCLTSEIERDQVCSTCTRYSQAVTHPSTNRARGCLTSEIERDRVYSTWYGRRQFQKEENSLSISYSIA</sequence>
<keyword evidence="2" id="KW-1185">Reference proteome</keyword>